<evidence type="ECO:0008006" key="3">
    <source>
        <dbReference type="Google" id="ProtNLM"/>
    </source>
</evidence>
<dbReference type="Proteomes" id="UP001054902">
    <property type="component" value="Unassembled WGS sequence"/>
</dbReference>
<dbReference type="SUPFAM" id="SSF52058">
    <property type="entry name" value="L domain-like"/>
    <property type="match status" value="1"/>
</dbReference>
<keyword evidence="2" id="KW-1185">Reference proteome</keyword>
<dbReference type="Pfam" id="PF13306">
    <property type="entry name" value="LRR_5"/>
    <property type="match status" value="1"/>
</dbReference>
<dbReference type="InterPro" id="IPR026906">
    <property type="entry name" value="LRR_5"/>
</dbReference>
<comment type="caution">
    <text evidence="1">The sequence shown here is derived from an EMBL/GenBank/DDBJ whole genome shotgun (WGS) entry which is preliminary data.</text>
</comment>
<dbReference type="PANTHER" id="PTHR45661:SF3">
    <property type="entry name" value="IG-LIKE DOMAIN-CONTAINING PROTEIN"/>
    <property type="match status" value="1"/>
</dbReference>
<dbReference type="AlphaFoldDB" id="A0AAD3CJE1"/>
<protein>
    <recommendedName>
        <fullName evidence="3">Leucine-rich repeat domain-containing protein</fullName>
    </recommendedName>
</protein>
<dbReference type="InterPro" id="IPR053139">
    <property type="entry name" value="Surface_bspA-like"/>
</dbReference>
<proteinExistence type="predicted"/>
<evidence type="ECO:0000313" key="2">
    <source>
        <dbReference type="Proteomes" id="UP001054902"/>
    </source>
</evidence>
<accession>A0AAD3CJE1</accession>
<dbReference type="Gene3D" id="3.80.10.10">
    <property type="entry name" value="Ribonuclease Inhibitor"/>
    <property type="match status" value="1"/>
</dbReference>
<dbReference type="InterPro" id="IPR032675">
    <property type="entry name" value="LRR_dom_sf"/>
</dbReference>
<sequence>MYKGKKTLFYNGEILWEGHGEEAQTLIYDYKERDSWQVIIVLPGVEVIPDSTFSYCRNIETVVMADTVRRIEYKAFFDCRSLLFVKLSTNLEYIGFAAFWFCESLTSIFIPPSCREIDDWAFRFCRQLSIVGMSQQIQFGNVVFQQTLLLKRSPFELDEDGWYDEDDDEEVVEWVKSINNEDAYALHRACASFNPLSEIILALVKRQGIKAMRMPNTIGITPSQYLEANVFADISEKEIINRNILETMGEVL</sequence>
<evidence type="ECO:0000313" key="1">
    <source>
        <dbReference type="EMBL" id="GFH47152.1"/>
    </source>
</evidence>
<gene>
    <name evidence="1" type="ORF">CTEN210_03627</name>
</gene>
<name>A0AAD3CJE1_9STRA</name>
<reference evidence="1 2" key="1">
    <citation type="journal article" date="2021" name="Sci. Rep.">
        <title>The genome of the diatom Chaetoceros tenuissimus carries an ancient integrated fragment of an extant virus.</title>
        <authorList>
            <person name="Hongo Y."/>
            <person name="Kimura K."/>
            <person name="Takaki Y."/>
            <person name="Yoshida Y."/>
            <person name="Baba S."/>
            <person name="Kobayashi G."/>
            <person name="Nagasaki K."/>
            <person name="Hano T."/>
            <person name="Tomaru Y."/>
        </authorList>
    </citation>
    <scope>NUCLEOTIDE SEQUENCE [LARGE SCALE GENOMIC DNA]</scope>
    <source>
        <strain evidence="1 2">NIES-3715</strain>
    </source>
</reference>
<organism evidence="1 2">
    <name type="scientific">Chaetoceros tenuissimus</name>
    <dbReference type="NCBI Taxonomy" id="426638"/>
    <lineage>
        <taxon>Eukaryota</taxon>
        <taxon>Sar</taxon>
        <taxon>Stramenopiles</taxon>
        <taxon>Ochrophyta</taxon>
        <taxon>Bacillariophyta</taxon>
        <taxon>Coscinodiscophyceae</taxon>
        <taxon>Chaetocerotophycidae</taxon>
        <taxon>Chaetocerotales</taxon>
        <taxon>Chaetocerotaceae</taxon>
        <taxon>Chaetoceros</taxon>
    </lineage>
</organism>
<dbReference type="EMBL" id="BLLK01000022">
    <property type="protein sequence ID" value="GFH47152.1"/>
    <property type="molecule type" value="Genomic_DNA"/>
</dbReference>
<dbReference type="PANTHER" id="PTHR45661">
    <property type="entry name" value="SURFACE ANTIGEN"/>
    <property type="match status" value="1"/>
</dbReference>